<dbReference type="PANTHER" id="PTHR28064">
    <property type="entry name" value="INNER KINETOCHORE SUBUNIT NKP2"/>
    <property type="match status" value="1"/>
</dbReference>
<dbReference type="GO" id="GO:0007059">
    <property type="term" value="P:chromosome segregation"/>
    <property type="evidence" value="ECO:0007669"/>
    <property type="project" value="TreeGrafter"/>
</dbReference>
<protein>
    <recommendedName>
        <fullName evidence="4">Cnl2/NKP2 family protein</fullName>
    </recommendedName>
</protein>
<dbReference type="Pfam" id="PF09447">
    <property type="entry name" value="Cnl2_NKP2"/>
    <property type="match status" value="1"/>
</dbReference>
<dbReference type="PANTHER" id="PTHR28064:SF1">
    <property type="entry name" value="INNER KINETOCHORE SUBUNIT NKP2"/>
    <property type="match status" value="1"/>
</dbReference>
<evidence type="ECO:0008006" key="4">
    <source>
        <dbReference type="Google" id="ProtNLM"/>
    </source>
</evidence>
<dbReference type="Proteomes" id="UP001285354">
    <property type="component" value="Unassembled WGS sequence"/>
</dbReference>
<name>A0AAD9SY86_9HELO</name>
<sequence length="186" mass="20963">MAPTEAKILSNFLLSPAPLPSIISLKAFTELFPRSQQNSPQVKTLYRDLQHQRARLTDAVAQNIGHEVQRGVMQRRLVARARREAEREDQDDEADIERALFGPTSNLPVSKPHTLISIVPELEGAVEDLEDEIRRLGEQTKSMLEEMQTTTGGLSDLRFGRFANGNLREQVLEGLERLESSCDKRS</sequence>
<feature type="coiled-coil region" evidence="1">
    <location>
        <begin position="119"/>
        <end position="146"/>
    </location>
</feature>
<keyword evidence="3" id="KW-1185">Reference proteome</keyword>
<proteinExistence type="predicted"/>
<keyword evidence="1" id="KW-0175">Coiled coil</keyword>
<comment type="caution">
    <text evidence="2">The sequence shown here is derived from an EMBL/GenBank/DDBJ whole genome shotgun (WGS) entry which is preliminary data.</text>
</comment>
<dbReference type="GO" id="GO:0031511">
    <property type="term" value="C:Mis6-Sim4 complex"/>
    <property type="evidence" value="ECO:0007669"/>
    <property type="project" value="TreeGrafter"/>
</dbReference>
<dbReference type="AlphaFoldDB" id="A0AAD9SY86"/>
<dbReference type="EMBL" id="JAUBYV010000007">
    <property type="protein sequence ID" value="KAK2625840.1"/>
    <property type="molecule type" value="Genomic_DNA"/>
</dbReference>
<evidence type="ECO:0000313" key="3">
    <source>
        <dbReference type="Proteomes" id="UP001285354"/>
    </source>
</evidence>
<reference evidence="2" key="1">
    <citation type="submission" date="2023-06" db="EMBL/GenBank/DDBJ databases">
        <title>Draft genome of Marssonina rosae.</title>
        <authorList>
            <person name="Cheng Q."/>
        </authorList>
    </citation>
    <scope>NUCLEOTIDE SEQUENCE</scope>
    <source>
        <strain evidence="2">R4</strain>
    </source>
</reference>
<accession>A0AAD9SY86</accession>
<evidence type="ECO:0000256" key="1">
    <source>
        <dbReference type="SAM" id="Coils"/>
    </source>
</evidence>
<dbReference type="InterPro" id="IPR018565">
    <property type="entry name" value="Nkp2/Cnl2"/>
</dbReference>
<organism evidence="2 3">
    <name type="scientific">Diplocarpon rosae</name>
    <dbReference type="NCBI Taxonomy" id="946125"/>
    <lineage>
        <taxon>Eukaryota</taxon>
        <taxon>Fungi</taxon>
        <taxon>Dikarya</taxon>
        <taxon>Ascomycota</taxon>
        <taxon>Pezizomycotina</taxon>
        <taxon>Leotiomycetes</taxon>
        <taxon>Helotiales</taxon>
        <taxon>Drepanopezizaceae</taxon>
        <taxon>Diplocarpon</taxon>
    </lineage>
</organism>
<evidence type="ECO:0000313" key="2">
    <source>
        <dbReference type="EMBL" id="KAK2625840.1"/>
    </source>
</evidence>
<gene>
    <name evidence="2" type="ORF">QTJ16_005152</name>
</gene>